<dbReference type="AlphaFoldDB" id="A0AAW0APX9"/>
<evidence type="ECO:0000313" key="3">
    <source>
        <dbReference type="Proteomes" id="UP001383192"/>
    </source>
</evidence>
<dbReference type="PANTHER" id="PTHR35043:SF8">
    <property type="entry name" value="DUF4220 DOMAIN-CONTAINING PROTEIN"/>
    <property type="match status" value="1"/>
</dbReference>
<sequence length="338" mass="38627">RKNSDLLEFLIRSGHIKITEEEIMENLSHSDPITKIIAVIQTAWFLLQIGARASQGLAITELEIVTVGFAVLNFGTYFLWWNKPLRVRHPVRVYWRHQVPLVAEQNACNQETAHIWDKICAISFWIWVKFLETIIKGIKSLIAVFNFLSGSPIAYYFEMNKETLPKMNWVTITRIVSLPFLVALRLIFVSTMVILDGRGEDMAFVLDSSRLQGDPILLYVLVYVLTTLFGAIHCVPWNFQFPTQTEQLFWRISAGGLVVLPTGAAVMTVILTELMKRCGEGIEDFLRWIIIITGMLLLPIAYFVARVILMVLALMELRDLPPSAYQTVQWTTFIPHIG</sequence>
<dbReference type="PANTHER" id="PTHR35043">
    <property type="entry name" value="TRANSCRIPTION FACTOR DOMAIN-CONTAINING PROTEIN"/>
    <property type="match status" value="1"/>
</dbReference>
<accession>A0AAW0APX9</accession>
<organism evidence="2 3">
    <name type="scientific">Paramarasmius palmivorus</name>
    <dbReference type="NCBI Taxonomy" id="297713"/>
    <lineage>
        <taxon>Eukaryota</taxon>
        <taxon>Fungi</taxon>
        <taxon>Dikarya</taxon>
        <taxon>Basidiomycota</taxon>
        <taxon>Agaricomycotina</taxon>
        <taxon>Agaricomycetes</taxon>
        <taxon>Agaricomycetidae</taxon>
        <taxon>Agaricales</taxon>
        <taxon>Marasmiineae</taxon>
        <taxon>Marasmiaceae</taxon>
        <taxon>Paramarasmius</taxon>
    </lineage>
</organism>
<gene>
    <name evidence="2" type="ORF">VNI00_019218</name>
</gene>
<comment type="caution">
    <text evidence="2">The sequence shown here is derived from an EMBL/GenBank/DDBJ whole genome shotgun (WGS) entry which is preliminary data.</text>
</comment>
<feature type="non-terminal residue" evidence="2">
    <location>
        <position position="1"/>
    </location>
</feature>
<name>A0AAW0APX9_9AGAR</name>
<evidence type="ECO:0000256" key="1">
    <source>
        <dbReference type="SAM" id="Phobius"/>
    </source>
</evidence>
<keyword evidence="1" id="KW-1133">Transmembrane helix</keyword>
<feature type="transmembrane region" description="Helical" evidence="1">
    <location>
        <begin position="251"/>
        <end position="274"/>
    </location>
</feature>
<dbReference type="Proteomes" id="UP001383192">
    <property type="component" value="Unassembled WGS sequence"/>
</dbReference>
<keyword evidence="1" id="KW-0472">Membrane</keyword>
<feature type="transmembrane region" description="Helical" evidence="1">
    <location>
        <begin position="286"/>
        <end position="315"/>
    </location>
</feature>
<protein>
    <submittedName>
        <fullName evidence="2">Uncharacterized protein</fullName>
    </submittedName>
</protein>
<dbReference type="EMBL" id="JAYKXP010000334">
    <property type="protein sequence ID" value="KAK7015120.1"/>
    <property type="molecule type" value="Genomic_DNA"/>
</dbReference>
<evidence type="ECO:0000313" key="2">
    <source>
        <dbReference type="EMBL" id="KAK7015120.1"/>
    </source>
</evidence>
<proteinExistence type="predicted"/>
<feature type="transmembrane region" description="Helical" evidence="1">
    <location>
        <begin position="216"/>
        <end position="239"/>
    </location>
</feature>
<keyword evidence="1" id="KW-0812">Transmembrane</keyword>
<reference evidence="2 3" key="1">
    <citation type="submission" date="2024-01" db="EMBL/GenBank/DDBJ databases">
        <title>A draft genome for a cacao thread blight-causing isolate of Paramarasmius palmivorus.</title>
        <authorList>
            <person name="Baruah I.K."/>
            <person name="Bukari Y."/>
            <person name="Amoako-Attah I."/>
            <person name="Meinhardt L.W."/>
            <person name="Bailey B.A."/>
            <person name="Cohen S.P."/>
        </authorList>
    </citation>
    <scope>NUCLEOTIDE SEQUENCE [LARGE SCALE GENOMIC DNA]</scope>
    <source>
        <strain evidence="2 3">GH-12</strain>
    </source>
</reference>
<keyword evidence="3" id="KW-1185">Reference proteome</keyword>
<feature type="transmembrane region" description="Helical" evidence="1">
    <location>
        <begin position="57"/>
        <end position="80"/>
    </location>
</feature>
<feature type="transmembrane region" description="Helical" evidence="1">
    <location>
        <begin position="169"/>
        <end position="195"/>
    </location>
</feature>